<evidence type="ECO:0000313" key="1">
    <source>
        <dbReference type="EMBL" id="KAF2889979.1"/>
    </source>
</evidence>
<comment type="caution">
    <text evidence="1">The sequence shown here is derived from an EMBL/GenBank/DDBJ whole genome shotgun (WGS) entry which is preliminary data.</text>
</comment>
<dbReference type="OrthoDB" id="6778197at2759"/>
<evidence type="ECO:0000313" key="2">
    <source>
        <dbReference type="Proteomes" id="UP000801492"/>
    </source>
</evidence>
<protein>
    <submittedName>
        <fullName evidence="1">Uncharacterized protein</fullName>
    </submittedName>
</protein>
<name>A0A8K0G8F4_IGNLU</name>
<dbReference type="AlphaFoldDB" id="A0A8K0G8F4"/>
<dbReference type="EMBL" id="VTPC01059915">
    <property type="protein sequence ID" value="KAF2889979.1"/>
    <property type="molecule type" value="Genomic_DNA"/>
</dbReference>
<accession>A0A8K0G8F4</accession>
<keyword evidence="2" id="KW-1185">Reference proteome</keyword>
<dbReference type="Proteomes" id="UP000801492">
    <property type="component" value="Unassembled WGS sequence"/>
</dbReference>
<proteinExistence type="predicted"/>
<organism evidence="1 2">
    <name type="scientific">Ignelater luminosus</name>
    <name type="common">Cucubano</name>
    <name type="synonym">Pyrophorus luminosus</name>
    <dbReference type="NCBI Taxonomy" id="2038154"/>
    <lineage>
        <taxon>Eukaryota</taxon>
        <taxon>Metazoa</taxon>
        <taxon>Ecdysozoa</taxon>
        <taxon>Arthropoda</taxon>
        <taxon>Hexapoda</taxon>
        <taxon>Insecta</taxon>
        <taxon>Pterygota</taxon>
        <taxon>Neoptera</taxon>
        <taxon>Endopterygota</taxon>
        <taxon>Coleoptera</taxon>
        <taxon>Polyphaga</taxon>
        <taxon>Elateriformia</taxon>
        <taxon>Elateroidea</taxon>
        <taxon>Elateridae</taxon>
        <taxon>Agrypninae</taxon>
        <taxon>Pyrophorini</taxon>
        <taxon>Ignelater</taxon>
    </lineage>
</organism>
<gene>
    <name evidence="1" type="ORF">ILUMI_16194</name>
</gene>
<reference evidence="1" key="1">
    <citation type="submission" date="2019-08" db="EMBL/GenBank/DDBJ databases">
        <title>The genome of the North American firefly Photinus pyralis.</title>
        <authorList>
            <consortium name="Photinus pyralis genome working group"/>
            <person name="Fallon T.R."/>
            <person name="Sander Lower S.E."/>
            <person name="Weng J.-K."/>
        </authorList>
    </citation>
    <scope>NUCLEOTIDE SEQUENCE</scope>
    <source>
        <strain evidence="1">TRF0915ILg1</strain>
        <tissue evidence="1">Whole body</tissue>
    </source>
</reference>
<sequence length="170" mass="18769">MDKNGRLMIGAPPGSVVPHESGFNRNESCLLDFCRASHKELAVIEYAHKFDIHLLNTLLHTTHKLQPLDRTFFKPFKAAFATVSSAWIRRNPAAGITDSDIAALVDEAFSRAARLDIAENGFKCTGSYLFNPEIFTATDFLQSLMTDVAQEVASKEDIPNQPSANTTDLL</sequence>